<dbReference type="SUPFAM" id="SSF74653">
    <property type="entry name" value="TolA/TonB C-terminal domain"/>
    <property type="match status" value="1"/>
</dbReference>
<dbReference type="STRING" id="927083.DB32_008864"/>
<dbReference type="SMART" id="SM00327">
    <property type="entry name" value="VWA"/>
    <property type="match status" value="1"/>
</dbReference>
<dbReference type="PANTHER" id="PTHR45737:SF6">
    <property type="entry name" value="VON WILLEBRAND FACTOR A DOMAIN-CONTAINING PROTEIN 5A"/>
    <property type="match status" value="1"/>
</dbReference>
<evidence type="ECO:0000259" key="3">
    <source>
        <dbReference type="PROSITE" id="PS51468"/>
    </source>
</evidence>
<dbReference type="SMART" id="SM00609">
    <property type="entry name" value="VIT"/>
    <property type="match status" value="1"/>
</dbReference>
<feature type="domain" description="VWFA" evidence="2">
    <location>
        <begin position="461"/>
        <end position="604"/>
    </location>
</feature>
<dbReference type="InterPro" id="IPR013694">
    <property type="entry name" value="VIT"/>
</dbReference>
<dbReference type="PROSITE" id="PS50234">
    <property type="entry name" value="VWFA"/>
    <property type="match status" value="1"/>
</dbReference>
<dbReference type="PANTHER" id="PTHR45737">
    <property type="entry name" value="VON WILLEBRAND FACTOR A DOMAIN-CONTAINING PROTEIN 5A"/>
    <property type="match status" value="1"/>
</dbReference>
<dbReference type="Gene3D" id="1.25.40.10">
    <property type="entry name" value="Tetratricopeptide repeat domain"/>
    <property type="match status" value="1"/>
</dbReference>
<dbReference type="EMBL" id="CP011125">
    <property type="protein sequence ID" value="AKF11715.1"/>
    <property type="molecule type" value="Genomic_DNA"/>
</dbReference>
<dbReference type="SUPFAM" id="SSF48452">
    <property type="entry name" value="TPR-like"/>
    <property type="match status" value="1"/>
</dbReference>
<protein>
    <submittedName>
        <fullName evidence="4">Putative abductin-like protein</fullName>
    </submittedName>
</protein>
<sequence length="1604" mass="171089">MRRHHVVIVGVVALALVACGHRTEAVDATVATLRTVRGDVRAGEDVAGPRARVAPGAIVTTGEASRARLELDGGGALLLDQGARLTVAAEDAIAIDAGRVYLRAHPGDAVAITIGEAALRAADAALSIEPTRVYVVRGEISYRVGAHRGVIRAGEEMALGATSSGPPAITPATLWSDWTGGLVRPGPDGGDVAPGMGMLEARVPDEIGVARWALTIRRLDVRVRVDGDLAITEVEQEFFNPASETVEGLYRVSVPEGAVLQRFAVDRDGTMVEGYVREQQQARVAYEAQVYRGSTDDPALLEWDAAGRYRARIYPIAPGEVRRIAIRYAEWLGAAREGGPRLYRYPMGAGDRAPHVQEMSFVADLARAGAPHVRAGMGAVVEGDSVVLRRSDFRPRSDLWLELTSDESGRAQRAYRARHEPPPRAPGSRAIVHEADERDYWFLPLRLPARLTERTSEGGIDLVVVADVSAATDRSHLELGRSVVESIAAHLGPRDRLSIVGADLAIRPLIEGEGATALGPASGERVEALLEGLSRVPAGGATDLGAAIAEAAALLDPARPGAVVYVGDGAPTVGELGAEQLLEHFARLPHPVRLYAIGVGSSASRSPGAHCATAREANASDGPLGAVGCSNLDLLDALTQGGGLALRVEERGQSAEAALDVLAHAQRPLLSRVTVELGTGIDNVFPRRPVDLTSGDVLAIVGRVRDDPPSEIVVRGEVAGAPFEERIAVSTETRAETVDLRLRWAGERLHQLLLGGASREEIAELGTRYGLITPFTSYYVPSARELREMGQLSRLLRHEPLVDPSVAAEESTLAQIALGIALGPLALTGCTTSAEPPTGSSATSDPGALEEVEESPPPQQPGATETATSTQTESARYGVEGNGASAAVPLGQERVDAPQPAPAPPPATTAPVLPAEPEAAAAPVTGATTDRAPARRAEPSPDEIRSQLDALGYAPADGYGGLGIRGTGRGGGGSGEGTIGLGNLGAMGHGAGDGTGQGYGSGAGGSSGRRAAVPQVRFGQAEVRGALSSEVIRRVVRRHVNEVRFCYEQELAARPDLEGRVTVGFVIGATGAVQGAGVTDSSLGNPRVEGCIAQAVRRWTFPSPDGGGVVAVTYPFVLESSGGSGAYIQPTSTTTRTTTTIIVTTTTADDHARRRCSDAASRSLDDRRALWRERLEQASGTWGWVDVYRTAIRDCETPGWRDRRALLSLMLARAGSLATMIELYQQMTEGSARGYLRGEILRRVRSPEDLRLVRNAFGLSGGVDWSLVEQVLARATTPAARLRALRELVAQRPDSLDLQLRLLEELEHQQRMPEAFRLASTMRLDPLADAGVRTAIGEMYLRHDREPDARRAFSEIVEFAPLDELARRRLGDLYRAHGWYDDAYRQYATLSAIRPDDPGVLLLLAQAAAGAGRVDEALRLEQRLMETAEPGAREGLARIAQLWSSVRFAKLREDARRNADEARLASLVARMRRSGVLRGAGDMRVSLTWSHPDAQLALWAAHPGLSPTRPEDLAPELGIEAFDVAEQESGPYRIEVRRSSRDRLGAIEGELVVVWHEGRPDERIQVIPLRFDAERRAMAWTITGTNIAETTPLETTTLATRGNR</sequence>
<feature type="region of interest" description="Disordered" evidence="1">
    <location>
        <begin position="831"/>
        <end position="875"/>
    </location>
</feature>
<dbReference type="RefSeq" id="WP_083458431.1">
    <property type="nucleotide sequence ID" value="NZ_CP011125.1"/>
</dbReference>
<gene>
    <name evidence="4" type="ORF">DB32_008864</name>
</gene>
<dbReference type="PROSITE" id="PS51257">
    <property type="entry name" value="PROKAR_LIPOPROTEIN"/>
    <property type="match status" value="1"/>
</dbReference>
<dbReference type="InterPro" id="IPR002035">
    <property type="entry name" value="VWF_A"/>
</dbReference>
<name>A0A0F6WAT4_9BACT</name>
<dbReference type="InterPro" id="IPR011990">
    <property type="entry name" value="TPR-like_helical_dom_sf"/>
</dbReference>
<dbReference type="PROSITE" id="PS51468">
    <property type="entry name" value="VIT"/>
    <property type="match status" value="1"/>
</dbReference>
<dbReference type="Pfam" id="PF08487">
    <property type="entry name" value="VIT"/>
    <property type="match status" value="1"/>
</dbReference>
<feature type="region of interest" description="Disordered" evidence="1">
    <location>
        <begin position="921"/>
        <end position="943"/>
    </location>
</feature>
<dbReference type="OrthoDB" id="5476021at2"/>
<reference evidence="4 5" key="1">
    <citation type="submission" date="2015-03" db="EMBL/GenBank/DDBJ databases">
        <title>Genome assembly of Sandaracinus amylolyticus DSM 53668.</title>
        <authorList>
            <person name="Sharma G."/>
            <person name="Subramanian S."/>
        </authorList>
    </citation>
    <scope>NUCLEOTIDE SEQUENCE [LARGE SCALE GENOMIC DNA]</scope>
    <source>
        <strain evidence="4 5">DSM 53668</strain>
    </source>
</reference>
<feature type="domain" description="VIT" evidence="3">
    <location>
        <begin position="200"/>
        <end position="330"/>
    </location>
</feature>
<evidence type="ECO:0000313" key="5">
    <source>
        <dbReference type="Proteomes" id="UP000034883"/>
    </source>
</evidence>
<evidence type="ECO:0000259" key="2">
    <source>
        <dbReference type="PROSITE" id="PS50234"/>
    </source>
</evidence>
<keyword evidence="5" id="KW-1185">Reference proteome</keyword>
<dbReference type="Gene3D" id="3.30.1150.10">
    <property type="match status" value="1"/>
</dbReference>
<feature type="compositionally biased region" description="Low complexity" evidence="1">
    <location>
        <begin position="861"/>
        <end position="875"/>
    </location>
</feature>
<dbReference type="InterPro" id="IPR049806">
    <property type="entry name" value="MasK-like_C"/>
</dbReference>
<feature type="compositionally biased region" description="Basic and acidic residues" evidence="1">
    <location>
        <begin position="932"/>
        <end position="943"/>
    </location>
</feature>
<dbReference type="Gene3D" id="3.40.50.410">
    <property type="entry name" value="von Willebrand factor, type A domain"/>
    <property type="match status" value="1"/>
</dbReference>
<dbReference type="KEGG" id="samy:DB32_008864"/>
<dbReference type="NCBIfam" id="NF033768">
    <property type="entry name" value="myxo_SS_tail"/>
    <property type="match status" value="1"/>
</dbReference>
<dbReference type="Proteomes" id="UP000034883">
    <property type="component" value="Chromosome"/>
</dbReference>
<dbReference type="InterPro" id="IPR036465">
    <property type="entry name" value="vWFA_dom_sf"/>
</dbReference>
<feature type="compositionally biased region" description="Polar residues" evidence="1">
    <location>
        <begin position="831"/>
        <end position="844"/>
    </location>
</feature>
<proteinExistence type="predicted"/>
<dbReference type="SUPFAM" id="SSF53300">
    <property type="entry name" value="vWA-like"/>
    <property type="match status" value="1"/>
</dbReference>
<evidence type="ECO:0000313" key="4">
    <source>
        <dbReference type="EMBL" id="AKF11715.1"/>
    </source>
</evidence>
<accession>A0A0F6WAT4</accession>
<evidence type="ECO:0000256" key="1">
    <source>
        <dbReference type="SAM" id="MobiDB-lite"/>
    </source>
</evidence>
<organism evidence="4 5">
    <name type="scientific">Sandaracinus amylolyticus</name>
    <dbReference type="NCBI Taxonomy" id="927083"/>
    <lineage>
        <taxon>Bacteria</taxon>
        <taxon>Pseudomonadati</taxon>
        <taxon>Myxococcota</taxon>
        <taxon>Polyangia</taxon>
        <taxon>Polyangiales</taxon>
        <taxon>Sandaracinaceae</taxon>
        <taxon>Sandaracinus</taxon>
    </lineage>
</organism>